<dbReference type="AlphaFoldDB" id="U1PFK7"/>
<dbReference type="HOGENOM" id="CLU_1691515_0_0_2"/>
<proteinExistence type="predicted"/>
<sequence length="155" mass="17323">MRKSLHGSSGTSGTDSTSMWSRTPECSRSCTRHRVLRGTDDRPLRGDELEKLTLCHSRCSRRCSHTFSTRVGQRRCRRVRSQSCYGLKLKVMVRSLRSTSPLVILNPAASLIPSRMVTPPRTPVSVVANGFSIFQKPWCELTQTAKTTRAPGDSE</sequence>
<gene>
    <name evidence="2" type="ORF">J07HQW1_02429</name>
</gene>
<feature type="region of interest" description="Disordered" evidence="1">
    <location>
        <begin position="1"/>
        <end position="24"/>
    </location>
</feature>
<evidence type="ECO:0000256" key="1">
    <source>
        <dbReference type="SAM" id="MobiDB-lite"/>
    </source>
</evidence>
<evidence type="ECO:0000313" key="2">
    <source>
        <dbReference type="EMBL" id="ERG92387.1"/>
    </source>
</evidence>
<evidence type="ECO:0000313" key="3">
    <source>
        <dbReference type="Proteomes" id="UP000030649"/>
    </source>
</evidence>
<accession>U1PFK7</accession>
<organism evidence="2 3">
    <name type="scientific">Haloquadratum walsbyi J07HQW1</name>
    <dbReference type="NCBI Taxonomy" id="1238424"/>
    <lineage>
        <taxon>Archaea</taxon>
        <taxon>Methanobacteriati</taxon>
        <taxon>Methanobacteriota</taxon>
        <taxon>Stenosarchaea group</taxon>
        <taxon>Halobacteria</taxon>
        <taxon>Halobacteriales</taxon>
        <taxon>Haloferacaceae</taxon>
        <taxon>Haloquadratum</taxon>
    </lineage>
</organism>
<protein>
    <submittedName>
        <fullName evidence="2">Uncharacterized protein</fullName>
    </submittedName>
</protein>
<reference evidence="2 3" key="1">
    <citation type="journal article" date="2013" name="PLoS ONE">
        <title>Assembly-driven community genomics of a hypersaline microbial ecosystem.</title>
        <authorList>
            <person name="Podell S."/>
            <person name="Ugalde J.A."/>
            <person name="Narasingarao P."/>
            <person name="Banfield J.F."/>
            <person name="Heidelberg K.B."/>
            <person name="Allen E.E."/>
        </authorList>
    </citation>
    <scope>NUCLEOTIDE SEQUENCE [LARGE SCALE GENOMIC DNA]</scope>
    <source>
        <strain evidence="3">J07HQW1</strain>
    </source>
</reference>
<dbReference type="EMBL" id="KE356560">
    <property type="protein sequence ID" value="ERG92387.1"/>
    <property type="molecule type" value="Genomic_DNA"/>
</dbReference>
<feature type="compositionally biased region" description="Low complexity" evidence="1">
    <location>
        <begin position="7"/>
        <end position="18"/>
    </location>
</feature>
<name>U1PFK7_9EURY</name>
<dbReference type="Proteomes" id="UP000030649">
    <property type="component" value="Unassembled WGS sequence"/>
</dbReference>